<evidence type="ECO:0000313" key="2">
    <source>
        <dbReference type="EMBL" id="ANU08302.1"/>
    </source>
</evidence>
<keyword evidence="3" id="KW-1185">Reference proteome</keyword>
<feature type="transmembrane region" description="Helical" evidence="1">
    <location>
        <begin position="6"/>
        <end position="26"/>
    </location>
</feature>
<keyword evidence="1" id="KW-0812">Transmembrane</keyword>
<proteinExistence type="predicted"/>
<keyword evidence="1" id="KW-0472">Membrane</keyword>
<dbReference type="Proteomes" id="UP000092698">
    <property type="component" value="Chromosome"/>
</dbReference>
<dbReference type="OrthoDB" id="9916753at2"/>
<name>A0A1C7DA97_9SPHN</name>
<feature type="transmembrane region" description="Helical" evidence="1">
    <location>
        <begin position="85"/>
        <end position="107"/>
    </location>
</feature>
<feature type="transmembrane region" description="Helical" evidence="1">
    <location>
        <begin position="56"/>
        <end position="73"/>
    </location>
</feature>
<dbReference type="STRING" id="645517.A6F65_02013"/>
<dbReference type="EMBL" id="CP016545">
    <property type="protein sequence ID" value="ANU08302.1"/>
    <property type="molecule type" value="Genomic_DNA"/>
</dbReference>
<dbReference type="KEGG" id="anh:A6F65_02013"/>
<evidence type="ECO:0000313" key="3">
    <source>
        <dbReference type="Proteomes" id="UP000092698"/>
    </source>
</evidence>
<reference evidence="2 3" key="1">
    <citation type="submission" date="2016-07" db="EMBL/GenBank/DDBJ databases">
        <title>Complete genome sequence of Altererythrobacter namhicola JCM 16345T, containing esterase-encoding genes.</title>
        <authorList>
            <person name="Cheng H."/>
            <person name="Wu Y.-H."/>
            <person name="Jian S.-L."/>
            <person name="Huo Y.-Y."/>
            <person name="Wang C.-S."/>
            <person name="Xu X.-W."/>
        </authorList>
    </citation>
    <scope>NUCLEOTIDE SEQUENCE [LARGE SCALE GENOMIC DNA]</scope>
    <source>
        <strain evidence="2 3">JCM 16345</strain>
    </source>
</reference>
<evidence type="ECO:0000256" key="1">
    <source>
        <dbReference type="SAM" id="Phobius"/>
    </source>
</evidence>
<keyword evidence="1" id="KW-1133">Transmembrane helix</keyword>
<sequence>MPSTTLGLLASASVILALQFWHANYLDRTLPKRRKLPVWLRGRADYKRRTALRMHAYYQIFLTVLLLLIAIKQDMNPGPRTNLEMVIAFTGVLLMFALLQVINWWLLMRWFRKGEPPLR</sequence>
<protein>
    <submittedName>
        <fullName evidence="2">Uncharacterized protein</fullName>
    </submittedName>
</protein>
<dbReference type="AlphaFoldDB" id="A0A1C7DA97"/>
<accession>A0A1C7DA97</accession>
<dbReference type="RefSeq" id="WP_067788297.1">
    <property type="nucleotide sequence ID" value="NZ_CP016545.1"/>
</dbReference>
<organism evidence="2 3">
    <name type="scientific">Paraurantiacibacter namhicola</name>
    <dbReference type="NCBI Taxonomy" id="645517"/>
    <lineage>
        <taxon>Bacteria</taxon>
        <taxon>Pseudomonadati</taxon>
        <taxon>Pseudomonadota</taxon>
        <taxon>Alphaproteobacteria</taxon>
        <taxon>Sphingomonadales</taxon>
        <taxon>Erythrobacteraceae</taxon>
        <taxon>Paraurantiacibacter</taxon>
    </lineage>
</organism>
<gene>
    <name evidence="2" type="ORF">A6F65_02013</name>
</gene>